<dbReference type="Proteomes" id="UP001320706">
    <property type="component" value="Unassembled WGS sequence"/>
</dbReference>
<accession>A0ACC3SB34</accession>
<dbReference type="EMBL" id="JAMKPW020000023">
    <property type="protein sequence ID" value="KAK8205617.1"/>
    <property type="molecule type" value="Genomic_DNA"/>
</dbReference>
<reference evidence="1" key="1">
    <citation type="submission" date="2024-02" db="EMBL/GenBank/DDBJ databases">
        <title>Metagenome Assembled Genome of Zalaria obscura JY119.</title>
        <authorList>
            <person name="Vighnesh L."/>
            <person name="Jagadeeshwari U."/>
            <person name="Venkata Ramana C."/>
            <person name="Sasikala C."/>
        </authorList>
    </citation>
    <scope>NUCLEOTIDE SEQUENCE</scope>
    <source>
        <strain evidence="1">JY119</strain>
    </source>
</reference>
<keyword evidence="2" id="KW-1185">Reference proteome</keyword>
<organism evidence="1 2">
    <name type="scientific">Zalaria obscura</name>
    <dbReference type="NCBI Taxonomy" id="2024903"/>
    <lineage>
        <taxon>Eukaryota</taxon>
        <taxon>Fungi</taxon>
        <taxon>Dikarya</taxon>
        <taxon>Ascomycota</taxon>
        <taxon>Pezizomycotina</taxon>
        <taxon>Dothideomycetes</taxon>
        <taxon>Dothideomycetidae</taxon>
        <taxon>Dothideales</taxon>
        <taxon>Zalariaceae</taxon>
        <taxon>Zalaria</taxon>
    </lineage>
</organism>
<gene>
    <name evidence="1" type="ORF">M8818_004793</name>
</gene>
<name>A0ACC3SB34_9PEZI</name>
<protein>
    <submittedName>
        <fullName evidence="1">Uncharacterized protein</fullName>
    </submittedName>
</protein>
<sequence>MALRKPKSSLHMVELTELAGKQHSCELVFYDHDEASSSEEDAVWLEENIQLDTPETQQDIDTSDHSIRIHRYCSSADRHSRLKQEDGTMPRCHIPAQPHEQLEGPLEDPLESPEPPEQ</sequence>
<proteinExistence type="predicted"/>
<evidence type="ECO:0000313" key="1">
    <source>
        <dbReference type="EMBL" id="KAK8205617.1"/>
    </source>
</evidence>
<comment type="caution">
    <text evidence="1">The sequence shown here is derived from an EMBL/GenBank/DDBJ whole genome shotgun (WGS) entry which is preliminary data.</text>
</comment>
<evidence type="ECO:0000313" key="2">
    <source>
        <dbReference type="Proteomes" id="UP001320706"/>
    </source>
</evidence>